<dbReference type="PANTHER" id="PTHR11785:SF523">
    <property type="entry name" value="AMINO ACID TRANSPORTER PROTEIN 6"/>
    <property type="match status" value="1"/>
</dbReference>
<feature type="transmembrane region" description="Helical" evidence="5">
    <location>
        <begin position="183"/>
        <end position="212"/>
    </location>
</feature>
<sequence length="443" mass="49989">MIGAFVYVELGTSIRKNGSDFAYFYYAKWYPIAFAFMSVGCIMTYPLSTAIQAETFSEYFIKGMKIQFQNSNHENMAKKLIGFSLIWLLMYLNFFSIKTVVSRFQIVATGAKILAMIIVICTGFYFLIFKGETQHFENMFENSTYAPGKLVSAMFAGLFSYDGWDILNYGTEEIENPRRTMPLAIVIGMSMIAIFYVTINISYFTVLTITQIQSSDAVAVSLAQAKLGNFQYVMPFAICILMVGTLNSTLFTASRYLHAAARAGNLPSFISCTNKYHDSPRTALFFHILLAMAFSFAGNLDQLINYEAFAEWAQRAFTMLALLYIRYLHKPVHPDAIRTPIIMPILFFVICASLVGVNIAENFQISAVGLGILLCGFISFYTFIWERSLPSVLWYQRVSTFVNEKLAVVAQVLFNGMIDRGTSEEDEFAEYEPIFPNPSTSAE</sequence>
<accession>A0A914ELL4</accession>
<feature type="transmembrane region" description="Helical" evidence="5">
    <location>
        <begin position="29"/>
        <end position="47"/>
    </location>
</feature>
<keyword evidence="4 5" id="KW-0472">Membrane</keyword>
<dbReference type="FunFam" id="1.20.1740.10:FF:000058">
    <property type="entry name" value="Amino Acid Transporter"/>
    <property type="match status" value="1"/>
</dbReference>
<evidence type="ECO:0000256" key="2">
    <source>
        <dbReference type="ARBA" id="ARBA00022692"/>
    </source>
</evidence>
<feature type="transmembrane region" description="Helical" evidence="5">
    <location>
        <begin position="232"/>
        <end position="253"/>
    </location>
</feature>
<organism evidence="6 7">
    <name type="scientific">Acrobeloides nanus</name>
    <dbReference type="NCBI Taxonomy" id="290746"/>
    <lineage>
        <taxon>Eukaryota</taxon>
        <taxon>Metazoa</taxon>
        <taxon>Ecdysozoa</taxon>
        <taxon>Nematoda</taxon>
        <taxon>Chromadorea</taxon>
        <taxon>Rhabditida</taxon>
        <taxon>Tylenchina</taxon>
        <taxon>Cephalobomorpha</taxon>
        <taxon>Cephaloboidea</taxon>
        <taxon>Cephalobidae</taxon>
        <taxon>Acrobeloides</taxon>
    </lineage>
</organism>
<keyword evidence="2 5" id="KW-0812">Transmembrane</keyword>
<evidence type="ECO:0000256" key="5">
    <source>
        <dbReference type="SAM" id="Phobius"/>
    </source>
</evidence>
<name>A0A914ELL4_9BILA</name>
<feature type="transmembrane region" description="Helical" evidence="5">
    <location>
        <begin position="106"/>
        <end position="129"/>
    </location>
</feature>
<evidence type="ECO:0000313" key="7">
    <source>
        <dbReference type="WBParaSite" id="ACRNAN_scaffold9074.g14123.t1"/>
    </source>
</evidence>
<dbReference type="Pfam" id="PF13520">
    <property type="entry name" value="AA_permease_2"/>
    <property type="match status" value="1"/>
</dbReference>
<keyword evidence="3 5" id="KW-1133">Transmembrane helix</keyword>
<dbReference type="PIRSF" id="PIRSF006060">
    <property type="entry name" value="AA_transporter"/>
    <property type="match status" value="1"/>
</dbReference>
<reference evidence="7" key="1">
    <citation type="submission" date="2022-11" db="UniProtKB">
        <authorList>
            <consortium name="WormBaseParasite"/>
        </authorList>
    </citation>
    <scope>IDENTIFICATION</scope>
</reference>
<protein>
    <submittedName>
        <fullName evidence="7">Amino acid transporter</fullName>
    </submittedName>
</protein>
<dbReference type="PANTHER" id="PTHR11785">
    <property type="entry name" value="AMINO ACID TRANSPORTER"/>
    <property type="match status" value="1"/>
</dbReference>
<dbReference type="InterPro" id="IPR002293">
    <property type="entry name" value="AA/rel_permease1"/>
</dbReference>
<keyword evidence="6" id="KW-1185">Reference proteome</keyword>
<feature type="transmembrane region" description="Helical" evidence="5">
    <location>
        <begin position="341"/>
        <end position="359"/>
    </location>
</feature>
<evidence type="ECO:0000256" key="1">
    <source>
        <dbReference type="ARBA" id="ARBA00004141"/>
    </source>
</evidence>
<dbReference type="Gene3D" id="1.20.1740.10">
    <property type="entry name" value="Amino acid/polyamine transporter I"/>
    <property type="match status" value="1"/>
</dbReference>
<dbReference type="Proteomes" id="UP000887540">
    <property type="component" value="Unplaced"/>
</dbReference>
<dbReference type="WBParaSite" id="ACRNAN_scaffold9074.g14123.t1">
    <property type="protein sequence ID" value="ACRNAN_scaffold9074.g14123.t1"/>
    <property type="gene ID" value="ACRNAN_scaffold9074.g14123"/>
</dbReference>
<feature type="transmembrane region" description="Helical" evidence="5">
    <location>
        <begin position="283"/>
        <end position="300"/>
    </location>
</feature>
<dbReference type="InterPro" id="IPR050598">
    <property type="entry name" value="AminoAcid_Transporter"/>
</dbReference>
<comment type="subcellular location">
    <subcellularLocation>
        <location evidence="1">Membrane</location>
        <topology evidence="1">Multi-pass membrane protein</topology>
    </subcellularLocation>
</comment>
<proteinExistence type="predicted"/>
<evidence type="ECO:0000313" key="6">
    <source>
        <dbReference type="Proteomes" id="UP000887540"/>
    </source>
</evidence>
<dbReference type="AlphaFoldDB" id="A0A914ELL4"/>
<dbReference type="GO" id="GO:0015179">
    <property type="term" value="F:L-amino acid transmembrane transporter activity"/>
    <property type="evidence" value="ECO:0007669"/>
    <property type="project" value="TreeGrafter"/>
</dbReference>
<feature type="transmembrane region" description="Helical" evidence="5">
    <location>
        <begin position="365"/>
        <end position="384"/>
    </location>
</feature>
<evidence type="ECO:0000256" key="3">
    <source>
        <dbReference type="ARBA" id="ARBA00022989"/>
    </source>
</evidence>
<feature type="transmembrane region" description="Helical" evidence="5">
    <location>
        <begin position="80"/>
        <end position="100"/>
    </location>
</feature>
<evidence type="ECO:0000256" key="4">
    <source>
        <dbReference type="ARBA" id="ARBA00023136"/>
    </source>
</evidence>
<dbReference type="GO" id="GO:0016020">
    <property type="term" value="C:membrane"/>
    <property type="evidence" value="ECO:0007669"/>
    <property type="project" value="UniProtKB-SubCell"/>
</dbReference>